<dbReference type="SUPFAM" id="SSF50998">
    <property type="entry name" value="Quinoprotein alcohol dehydrogenase-like"/>
    <property type="match status" value="1"/>
</dbReference>
<protein>
    <submittedName>
        <fullName evidence="3">Outer membrane protein assembly factor BamB</fullName>
    </submittedName>
</protein>
<dbReference type="InterPro" id="IPR018391">
    <property type="entry name" value="PQQ_b-propeller_rpt"/>
</dbReference>
<dbReference type="InterPro" id="IPR002372">
    <property type="entry name" value="PQQ_rpt_dom"/>
</dbReference>
<proteinExistence type="predicted"/>
<gene>
    <name evidence="3" type="ORF">CLV60_101308</name>
</gene>
<reference evidence="3 4" key="1">
    <citation type="submission" date="2018-03" db="EMBL/GenBank/DDBJ databases">
        <title>Genomic Encyclopedia of Archaeal and Bacterial Type Strains, Phase II (KMG-II): from individual species to whole genera.</title>
        <authorList>
            <person name="Goeker M."/>
        </authorList>
    </citation>
    <scope>NUCLEOTIDE SEQUENCE [LARGE SCALE GENOMIC DNA]</scope>
    <source>
        <strain evidence="3 4">DSM 29057</strain>
    </source>
</reference>
<dbReference type="PANTHER" id="PTHR34512:SF30">
    <property type="entry name" value="OUTER MEMBRANE PROTEIN ASSEMBLY FACTOR BAMB"/>
    <property type="match status" value="1"/>
</dbReference>
<feature type="chain" id="PRO_5015129703" evidence="1">
    <location>
        <begin position="21"/>
        <end position="399"/>
    </location>
</feature>
<dbReference type="SMART" id="SM00564">
    <property type="entry name" value="PQQ"/>
    <property type="match status" value="8"/>
</dbReference>
<accession>A0A2P8GIY8</accession>
<keyword evidence="4" id="KW-1185">Reference proteome</keyword>
<evidence type="ECO:0000259" key="2">
    <source>
        <dbReference type="Pfam" id="PF13360"/>
    </source>
</evidence>
<dbReference type="OrthoDB" id="7012117at2"/>
<keyword evidence="1" id="KW-0732">Signal</keyword>
<organism evidence="3 4">
    <name type="scientific">Dyadobacter jiangsuensis</name>
    <dbReference type="NCBI Taxonomy" id="1591085"/>
    <lineage>
        <taxon>Bacteria</taxon>
        <taxon>Pseudomonadati</taxon>
        <taxon>Bacteroidota</taxon>
        <taxon>Cytophagia</taxon>
        <taxon>Cytophagales</taxon>
        <taxon>Spirosomataceae</taxon>
        <taxon>Dyadobacter</taxon>
    </lineage>
</organism>
<feature type="domain" description="Pyrrolo-quinoline quinone repeat" evidence="2">
    <location>
        <begin position="25"/>
        <end position="114"/>
    </location>
</feature>
<evidence type="ECO:0000313" key="3">
    <source>
        <dbReference type="EMBL" id="PSL33939.1"/>
    </source>
</evidence>
<evidence type="ECO:0000256" key="1">
    <source>
        <dbReference type="SAM" id="SignalP"/>
    </source>
</evidence>
<dbReference type="InterPro" id="IPR015943">
    <property type="entry name" value="WD40/YVTN_repeat-like_dom_sf"/>
</dbReference>
<dbReference type="InterPro" id="IPR011047">
    <property type="entry name" value="Quinoprotein_ADH-like_sf"/>
</dbReference>
<feature type="signal peptide" evidence="1">
    <location>
        <begin position="1"/>
        <end position="20"/>
    </location>
</feature>
<evidence type="ECO:0000313" key="4">
    <source>
        <dbReference type="Proteomes" id="UP000241964"/>
    </source>
</evidence>
<feature type="domain" description="Pyrrolo-quinoline quinone repeat" evidence="2">
    <location>
        <begin position="126"/>
        <end position="242"/>
    </location>
</feature>
<dbReference type="AlphaFoldDB" id="A0A2P8GIY8"/>
<dbReference type="EMBL" id="PYAS01000001">
    <property type="protein sequence ID" value="PSL33939.1"/>
    <property type="molecule type" value="Genomic_DNA"/>
</dbReference>
<dbReference type="Proteomes" id="UP000241964">
    <property type="component" value="Unassembled WGS sequence"/>
</dbReference>
<dbReference type="Pfam" id="PF13360">
    <property type="entry name" value="PQQ_2"/>
    <property type="match status" value="2"/>
</dbReference>
<dbReference type="PANTHER" id="PTHR34512">
    <property type="entry name" value="CELL SURFACE PROTEIN"/>
    <property type="match status" value="1"/>
</dbReference>
<dbReference type="Gene3D" id="2.130.10.10">
    <property type="entry name" value="YVTN repeat-like/Quinoprotein amine dehydrogenase"/>
    <property type="match status" value="3"/>
</dbReference>
<comment type="caution">
    <text evidence="3">The sequence shown here is derived from an EMBL/GenBank/DDBJ whole genome shotgun (WGS) entry which is preliminary data.</text>
</comment>
<name>A0A2P8GIY8_9BACT</name>
<dbReference type="RefSeq" id="WP_106593928.1">
    <property type="nucleotide sequence ID" value="NZ_PYAS01000001.1"/>
</dbReference>
<sequence length="399" mass="44521">MKKQLNLFLFCLILITPAFAQQPIQWKFPTAGGIHGAPAVTDKVVYFGSNDMNLYALDKATGKQLWKYPTAGAIRSTPAVTAGKVLFNSADGNIYAVDKTKGKLLWTFKTGGEQQYDIWDYYLSSPVAEGNTLYAGSGDSSVYAIDIESGKLRWKFKTGGVVHASPVVHNGKVFIGSYDGHFYVLDAQSGSLIWKFKTLGDPAFPKGEVQRAAHVDDEQVIFGSRDFYIYSLNTKTGEQKWNMKEKGSWVIATPTLYKGNLFVGTSDTHQFYSLNAETGKVNWIMPLNMRVYATAMIVENKLVFGCFNGRVYFADPETGKVIKTFQTDESKKNHALVYDDTDHIRKDFDMYGDNYLQAEKHILSLGSILSGPVATDGMLYFGDANGHFYALNTREYLRP</sequence>